<comment type="caution">
    <text evidence="2">The sequence shown here is derived from an EMBL/GenBank/DDBJ whole genome shotgun (WGS) entry which is preliminary data.</text>
</comment>
<keyword evidence="3" id="KW-1185">Reference proteome</keyword>
<reference evidence="2 3" key="1">
    <citation type="submission" date="2016-07" db="EMBL/GenBank/DDBJ databases">
        <title>Pervasive Adenine N6-methylation of Active Genes in Fungi.</title>
        <authorList>
            <consortium name="DOE Joint Genome Institute"/>
            <person name="Mondo S.J."/>
            <person name="Dannebaum R.O."/>
            <person name="Kuo R.C."/>
            <person name="Labutti K."/>
            <person name="Haridas S."/>
            <person name="Kuo A."/>
            <person name="Salamov A."/>
            <person name="Ahrendt S.R."/>
            <person name="Lipzen A."/>
            <person name="Sullivan W."/>
            <person name="Andreopoulos W.B."/>
            <person name="Clum A."/>
            <person name="Lindquist E."/>
            <person name="Daum C."/>
            <person name="Ramamoorthy G.K."/>
            <person name="Gryganskyi A."/>
            <person name="Culley D."/>
            <person name="Magnuson J.K."/>
            <person name="James T.Y."/>
            <person name="O'Malley M.A."/>
            <person name="Stajich J.E."/>
            <person name="Spatafora J.W."/>
            <person name="Visel A."/>
            <person name="Grigoriev I.V."/>
        </authorList>
    </citation>
    <scope>NUCLEOTIDE SEQUENCE [LARGE SCALE GENOMIC DNA]</scope>
    <source>
        <strain evidence="2 3">68-887.2</strain>
    </source>
</reference>
<proteinExistence type="predicted"/>
<feature type="compositionally biased region" description="Basic and acidic residues" evidence="1">
    <location>
        <begin position="175"/>
        <end position="194"/>
    </location>
</feature>
<sequence length="294" mass="33288">MPDPAVDAARLGLPYTEPNSRSHSRKKSQKVRFEMIVDPSDPSAPPRPRRVLEKKSGSGFGLLDRIRWGNEPDLPTTRPIGTSGRPLPQLGATTNKHFAAQGLAAHDPTPSALPPNLEAHIVPHSFPPDFAYLPRNEKRYLERMHREELRGIKAIHEGTRMAEKAKKEEMKWLEKEKKRREKEEEKRLKREEKWHRKHPFRSLPIPSKPGPATPTAAPPPATVQPTGWMMLPTHEEFGIRRPFDSPGRPAGLGGPVRAPEWPMMSRTMSHAITDMAREERVHLVNGGRLWTPTV</sequence>
<dbReference type="Proteomes" id="UP000193986">
    <property type="component" value="Unassembled WGS sequence"/>
</dbReference>
<feature type="region of interest" description="Disordered" evidence="1">
    <location>
        <begin position="175"/>
        <end position="219"/>
    </location>
</feature>
<feature type="region of interest" description="Disordered" evidence="1">
    <location>
        <begin position="1"/>
        <end position="89"/>
    </location>
</feature>
<accession>A0A1Y2BJ48</accession>
<dbReference type="OrthoDB" id="2564755at2759"/>
<dbReference type="InParanoid" id="A0A1Y2BJ48"/>
<protein>
    <submittedName>
        <fullName evidence="2">Uncharacterized protein</fullName>
    </submittedName>
</protein>
<gene>
    <name evidence="2" type="ORF">BCR39DRAFT_585760</name>
</gene>
<dbReference type="EMBL" id="MCFC01000002">
    <property type="protein sequence ID" value="ORY34812.1"/>
    <property type="molecule type" value="Genomic_DNA"/>
</dbReference>
<dbReference type="AlphaFoldDB" id="A0A1Y2BJ48"/>
<evidence type="ECO:0000256" key="1">
    <source>
        <dbReference type="SAM" id="MobiDB-lite"/>
    </source>
</evidence>
<evidence type="ECO:0000313" key="3">
    <source>
        <dbReference type="Proteomes" id="UP000193986"/>
    </source>
</evidence>
<evidence type="ECO:0000313" key="2">
    <source>
        <dbReference type="EMBL" id="ORY34812.1"/>
    </source>
</evidence>
<organism evidence="2 3">
    <name type="scientific">Naematelia encephala</name>
    <dbReference type="NCBI Taxonomy" id="71784"/>
    <lineage>
        <taxon>Eukaryota</taxon>
        <taxon>Fungi</taxon>
        <taxon>Dikarya</taxon>
        <taxon>Basidiomycota</taxon>
        <taxon>Agaricomycotina</taxon>
        <taxon>Tremellomycetes</taxon>
        <taxon>Tremellales</taxon>
        <taxon>Naemateliaceae</taxon>
        <taxon>Naematelia</taxon>
    </lineage>
</organism>
<name>A0A1Y2BJ48_9TREE</name>
<feature type="compositionally biased region" description="Pro residues" evidence="1">
    <location>
        <begin position="206"/>
        <end position="219"/>
    </location>
</feature>